<evidence type="ECO:0000313" key="2">
    <source>
        <dbReference type="Proteomes" id="UP000198384"/>
    </source>
</evidence>
<dbReference type="Proteomes" id="UP000198384">
    <property type="component" value="Unassembled WGS sequence"/>
</dbReference>
<gene>
    <name evidence="1" type="ORF">SAMN06265371_11333</name>
</gene>
<name>A0A238Z5R0_9FLAO</name>
<organism evidence="1 2">
    <name type="scientific">Lutibacter agarilyticus</name>
    <dbReference type="NCBI Taxonomy" id="1109740"/>
    <lineage>
        <taxon>Bacteria</taxon>
        <taxon>Pseudomonadati</taxon>
        <taxon>Bacteroidota</taxon>
        <taxon>Flavobacteriia</taxon>
        <taxon>Flavobacteriales</taxon>
        <taxon>Flavobacteriaceae</taxon>
        <taxon>Lutibacter</taxon>
    </lineage>
</organism>
<dbReference type="AlphaFoldDB" id="A0A238Z5R0"/>
<evidence type="ECO:0000313" key="1">
    <source>
        <dbReference type="EMBL" id="SNR78339.1"/>
    </source>
</evidence>
<reference evidence="1 2" key="1">
    <citation type="submission" date="2017-06" db="EMBL/GenBank/DDBJ databases">
        <authorList>
            <person name="Kim H.J."/>
            <person name="Triplett B.A."/>
        </authorList>
    </citation>
    <scope>NUCLEOTIDE SEQUENCE [LARGE SCALE GENOMIC DNA]</scope>
    <source>
        <strain evidence="1 2">DSM 29150</strain>
    </source>
</reference>
<protein>
    <submittedName>
        <fullName evidence="1">Uncharacterized protein</fullName>
    </submittedName>
</protein>
<sequence length="53" mass="5818">MDCSCARLRYGLIPSDKEGVNHMQNGLVYSEVSTAKTVTTRSARSEQQASQIV</sequence>
<accession>A0A238Z5R0</accession>
<keyword evidence="2" id="KW-1185">Reference proteome</keyword>
<proteinExistence type="predicted"/>
<dbReference type="EMBL" id="FZNT01000013">
    <property type="protein sequence ID" value="SNR78339.1"/>
    <property type="molecule type" value="Genomic_DNA"/>
</dbReference>